<keyword evidence="1" id="KW-0472">Membrane</keyword>
<reference evidence="2 3" key="1">
    <citation type="submission" date="2024-10" db="EMBL/GenBank/DDBJ databases">
        <title>Updated reference genomes for cyclostephanoid diatoms.</title>
        <authorList>
            <person name="Roberts W.R."/>
            <person name="Alverson A.J."/>
        </authorList>
    </citation>
    <scope>NUCLEOTIDE SEQUENCE [LARGE SCALE GENOMIC DNA]</scope>
    <source>
        <strain evidence="2 3">AJA276-08</strain>
    </source>
</reference>
<keyword evidence="1" id="KW-1133">Transmembrane helix</keyword>
<name>A0ABD3NLV9_9STRA</name>
<evidence type="ECO:0000313" key="3">
    <source>
        <dbReference type="Proteomes" id="UP001530315"/>
    </source>
</evidence>
<proteinExistence type="predicted"/>
<dbReference type="EMBL" id="JALLAZ020001371">
    <property type="protein sequence ID" value="KAL3776096.1"/>
    <property type="molecule type" value="Genomic_DNA"/>
</dbReference>
<organism evidence="2 3">
    <name type="scientific">Stephanodiscus triporus</name>
    <dbReference type="NCBI Taxonomy" id="2934178"/>
    <lineage>
        <taxon>Eukaryota</taxon>
        <taxon>Sar</taxon>
        <taxon>Stramenopiles</taxon>
        <taxon>Ochrophyta</taxon>
        <taxon>Bacillariophyta</taxon>
        <taxon>Coscinodiscophyceae</taxon>
        <taxon>Thalassiosirophycidae</taxon>
        <taxon>Stephanodiscales</taxon>
        <taxon>Stephanodiscaceae</taxon>
        <taxon>Stephanodiscus</taxon>
    </lineage>
</organism>
<keyword evidence="3" id="KW-1185">Reference proteome</keyword>
<comment type="caution">
    <text evidence="2">The sequence shown here is derived from an EMBL/GenBank/DDBJ whole genome shotgun (WGS) entry which is preliminary data.</text>
</comment>
<dbReference type="AlphaFoldDB" id="A0ABD3NLV9"/>
<sequence>MNSVVNVIRPDASIIWQVSAQSPLTGVFYLYAAVVSWTVFAESRDKFIAQENAKAIGDKLADGHRHITIQLF</sequence>
<keyword evidence="1" id="KW-0812">Transmembrane</keyword>
<dbReference type="Proteomes" id="UP001530315">
    <property type="component" value="Unassembled WGS sequence"/>
</dbReference>
<feature type="transmembrane region" description="Helical" evidence="1">
    <location>
        <begin position="20"/>
        <end position="40"/>
    </location>
</feature>
<evidence type="ECO:0000256" key="1">
    <source>
        <dbReference type="SAM" id="Phobius"/>
    </source>
</evidence>
<evidence type="ECO:0000313" key="2">
    <source>
        <dbReference type="EMBL" id="KAL3776096.1"/>
    </source>
</evidence>
<accession>A0ABD3NLV9</accession>
<protein>
    <submittedName>
        <fullName evidence="2">Uncharacterized protein</fullName>
    </submittedName>
</protein>
<gene>
    <name evidence="2" type="ORF">ACHAW5_002748</name>
</gene>